<feature type="domain" description="Glycosyltransferase subfamily 4-like N-terminal" evidence="2">
    <location>
        <begin position="12"/>
        <end position="197"/>
    </location>
</feature>
<dbReference type="PANTHER" id="PTHR12526">
    <property type="entry name" value="GLYCOSYLTRANSFERASE"/>
    <property type="match status" value="1"/>
</dbReference>
<comment type="caution">
    <text evidence="3">The sequence shown here is derived from an EMBL/GenBank/DDBJ whole genome shotgun (WGS) entry which is preliminary data.</text>
</comment>
<evidence type="ECO:0000259" key="2">
    <source>
        <dbReference type="Pfam" id="PF13439"/>
    </source>
</evidence>
<dbReference type="InterPro" id="IPR001296">
    <property type="entry name" value="Glyco_trans_1"/>
</dbReference>
<dbReference type="RefSeq" id="WP_087318533.1">
    <property type="nucleotide sequence ID" value="NZ_CAKOCS010000043.1"/>
</dbReference>
<evidence type="ECO:0000259" key="1">
    <source>
        <dbReference type="Pfam" id="PF00534"/>
    </source>
</evidence>
<dbReference type="EMBL" id="NFLW01000030">
    <property type="protein sequence ID" value="OUQ65674.1"/>
    <property type="molecule type" value="Genomic_DNA"/>
</dbReference>
<accession>A0A1Y4V941</accession>
<reference evidence="4" key="1">
    <citation type="submission" date="2017-04" db="EMBL/GenBank/DDBJ databases">
        <title>Function of individual gut microbiota members based on whole genome sequencing of pure cultures obtained from chicken caecum.</title>
        <authorList>
            <person name="Medvecky M."/>
            <person name="Cejkova D."/>
            <person name="Polansky O."/>
            <person name="Karasova D."/>
            <person name="Kubasova T."/>
            <person name="Cizek A."/>
            <person name="Rychlik I."/>
        </authorList>
    </citation>
    <scope>NUCLEOTIDE SEQUENCE [LARGE SCALE GENOMIC DNA]</scope>
    <source>
        <strain evidence="4">An109</strain>
    </source>
</reference>
<feature type="domain" description="Glycosyl transferase family 1" evidence="1">
    <location>
        <begin position="210"/>
        <end position="367"/>
    </location>
</feature>
<gene>
    <name evidence="3" type="ORF">B5E52_14930</name>
</gene>
<evidence type="ECO:0000313" key="3">
    <source>
        <dbReference type="EMBL" id="OUQ65674.1"/>
    </source>
</evidence>
<proteinExistence type="predicted"/>
<dbReference type="Pfam" id="PF00534">
    <property type="entry name" value="Glycos_transf_1"/>
    <property type="match status" value="1"/>
</dbReference>
<sequence length="389" mass="44811">MKILFLLKSLEIGGLEIVTANLANKFVLEGHDVVIWAFYKEEHSIRNRIDEKIPVIWGDRYIVNEKNVYSLRETLLNYKIEIVINQLGLPYKPARLLKKAKNGLDIKTIAVCHSNPAMNGKIMNIDIKKELTSNIVKKSLLSVTRLLFKFITSASMRYVYNNSDYYMVLADIYKQTFVEFIGVKDSAKLLSLPNPVTIDSSDYNPYTCIKEKKILYVGRLENVAKRVSRVIEIWKYLEKTFPDWKLIIVGDGPEKEHLENLVNQYNLKEVQFEGFKIPNEYYKKCSVLLLTSEFEGFPLVLSEASSYGTIPVAYGSFPAVYDIIDNEKNGLIVLGNKGFDAAVMAEAVSMLMKDEQKRNEMSYAAYKYSKHFSMDAIYKRWLKLFETIL</sequence>
<dbReference type="PANTHER" id="PTHR12526:SF628">
    <property type="entry name" value="MANNOSYLGLUCOSYLGLYCERATE SYNTHASE"/>
    <property type="match status" value="1"/>
</dbReference>
<dbReference type="InterPro" id="IPR028098">
    <property type="entry name" value="Glyco_trans_4-like_N"/>
</dbReference>
<organism evidence="3 4">
    <name type="scientific">Bacteroides xylanisolvens</name>
    <dbReference type="NCBI Taxonomy" id="371601"/>
    <lineage>
        <taxon>Bacteria</taxon>
        <taxon>Pseudomonadati</taxon>
        <taxon>Bacteroidota</taxon>
        <taxon>Bacteroidia</taxon>
        <taxon>Bacteroidales</taxon>
        <taxon>Bacteroidaceae</taxon>
        <taxon>Bacteroides</taxon>
    </lineage>
</organism>
<dbReference type="Pfam" id="PF13439">
    <property type="entry name" value="Glyco_transf_4"/>
    <property type="match status" value="1"/>
</dbReference>
<protein>
    <submittedName>
        <fullName evidence="3">Uncharacterized protein</fullName>
    </submittedName>
</protein>
<dbReference type="AlphaFoldDB" id="A0A1Y4V941"/>
<dbReference type="GO" id="GO:0016757">
    <property type="term" value="F:glycosyltransferase activity"/>
    <property type="evidence" value="ECO:0007669"/>
    <property type="project" value="InterPro"/>
</dbReference>
<name>A0A1Y4V941_9BACE</name>
<evidence type="ECO:0000313" key="4">
    <source>
        <dbReference type="Proteomes" id="UP000196036"/>
    </source>
</evidence>
<dbReference type="SUPFAM" id="SSF53756">
    <property type="entry name" value="UDP-Glycosyltransferase/glycogen phosphorylase"/>
    <property type="match status" value="1"/>
</dbReference>
<dbReference type="Gene3D" id="3.40.50.2000">
    <property type="entry name" value="Glycogen Phosphorylase B"/>
    <property type="match status" value="2"/>
</dbReference>
<dbReference type="Proteomes" id="UP000196036">
    <property type="component" value="Unassembled WGS sequence"/>
</dbReference>